<evidence type="ECO:0000259" key="5">
    <source>
        <dbReference type="Pfam" id="PF13087"/>
    </source>
</evidence>
<evidence type="ECO:0000313" key="6">
    <source>
        <dbReference type="EMBL" id="KAG5180774.1"/>
    </source>
</evidence>
<sequence>MASPAQPYVLDVPADQVDLHIATRNVYGEEHVFLLDLLVLLPGAAKELNEALYAPFNSTSVLKVVQGWTQDLQELYAFYPMRSARSPPVPPPPPKHNQSGAPIQISKPNVRIVSAPPSGAASVAFAIVVTNTQRGADYTVTVREAARSHRDARSATALQWSVTTGAAAHNDGDALDGDNFNLGGAAALLLPRSTITLTATMELPVAASGAYAARIAFRCCPRSGGGSGSNGRTYTAQRVLHAVAAAADAIECIAPTGPFKRPQRGRQLQSPVAVVKAPRKRGADSDSGTWAPPKHYTLPAAIKQAARGTAAGLAAIQQLITATTVSHTVPHEGQPYMEVPLPGGGAGFVTRHSYRRFFQLLLWAEEVAAALSLADCDGPATLHHASSDGSSSTGGFVELSVPAVTEGRTKLSRGDTVYITTGDNNSTNRVSGSGSGGGGGSNVQLAYEGTVEGASALNGHTALISAAPQLLSGASALGGGRAGSGSGSGGSSRGRNVGVRFVLGRMPLRLAHQGVVLASESAALTDALLFPAAAARAAPPPPLPRKRVEFFNRRLNSEQQDAVRAVVSGEGTSAPFILFGPPGTGKTTTVVEAILQVLAANNNDKNTQQHRIIVAAPSNTAADELALRLLASDAWPVRSGMRLHRRYAFTRDPALVPPALLPHAARDGAGFAQLPAAALRAFSVVVCTLAAAARLHNQGAAADASGRLFQTMVVDEAGQATEPEALAAVAPLLPLQLVLAGDPRQLGPVVASPLAAAFGLGRSLLERLECAAAAAAAAAATVAGGGCARSGGGGGAAPIVRLVRNYRAHPALLRVPSHLFYGGALVACADARAAAAFAPLHAPPGGGGAMSRSAAAAGLLLNPAIPLVFHGVAGAEMREGRSPSWFSIPEADAVARYAARLLRFYDEERAWDTGEPCTAEELAAEVGIITPYRKQAAKIGTLLARRDARLAAIKASALCNATSWTGCQSVELWQGQERSAIIVSTVRGSADLPSGNTAASTPGAGLGFLTNPRRFNVSATRAKALLVVIGDPALLVRDEHWGALLAFACDHGCYTGCAFDRRLLEGVERVPLENSCYAP</sequence>
<dbReference type="PANTHER" id="PTHR45418:SF1">
    <property type="entry name" value="CANCER_TESTIS ANTIGEN 55"/>
    <property type="match status" value="1"/>
</dbReference>
<dbReference type="InterPro" id="IPR047187">
    <property type="entry name" value="SF1_C_Upf1"/>
</dbReference>
<comment type="caution">
    <text evidence="6">The sequence shown here is derived from an EMBL/GenBank/DDBJ whole genome shotgun (WGS) entry which is preliminary data.</text>
</comment>
<evidence type="ECO:0000313" key="7">
    <source>
        <dbReference type="Proteomes" id="UP000664859"/>
    </source>
</evidence>
<dbReference type="AlphaFoldDB" id="A0A836CCK6"/>
<feature type="region of interest" description="Disordered" evidence="3">
    <location>
        <begin position="415"/>
        <end position="441"/>
    </location>
</feature>
<dbReference type="InterPro" id="IPR041679">
    <property type="entry name" value="DNA2/NAM7-like_C"/>
</dbReference>
<evidence type="ECO:0000256" key="2">
    <source>
        <dbReference type="ARBA" id="ARBA00022490"/>
    </source>
</evidence>
<comment type="subcellular location">
    <subcellularLocation>
        <location evidence="1">Cytoplasm</location>
    </subcellularLocation>
</comment>
<dbReference type="InterPro" id="IPR041677">
    <property type="entry name" value="DNA2/NAM7_AAA_11"/>
</dbReference>
<feature type="region of interest" description="Disordered" evidence="3">
    <location>
        <begin position="261"/>
        <end position="290"/>
    </location>
</feature>
<evidence type="ECO:0000256" key="3">
    <source>
        <dbReference type="SAM" id="MobiDB-lite"/>
    </source>
</evidence>
<feature type="domain" description="DNA2/NAM7 helicase-like C-terminal" evidence="5">
    <location>
        <begin position="798"/>
        <end position="1031"/>
    </location>
</feature>
<dbReference type="Pfam" id="PF13087">
    <property type="entry name" value="AAA_12"/>
    <property type="match status" value="1"/>
</dbReference>
<dbReference type="EMBL" id="JAFCMP010000357">
    <property type="protein sequence ID" value="KAG5180774.1"/>
    <property type="molecule type" value="Genomic_DNA"/>
</dbReference>
<gene>
    <name evidence="6" type="ORF">JKP88DRAFT_279246</name>
</gene>
<dbReference type="Gene3D" id="3.40.50.300">
    <property type="entry name" value="P-loop containing nucleotide triphosphate hydrolases"/>
    <property type="match status" value="2"/>
</dbReference>
<feature type="compositionally biased region" description="Polar residues" evidence="3">
    <location>
        <begin position="418"/>
        <end position="430"/>
    </location>
</feature>
<evidence type="ECO:0000256" key="1">
    <source>
        <dbReference type="ARBA" id="ARBA00004496"/>
    </source>
</evidence>
<dbReference type="SUPFAM" id="SSF52540">
    <property type="entry name" value="P-loop containing nucleoside triphosphate hydrolases"/>
    <property type="match status" value="1"/>
</dbReference>
<dbReference type="CDD" id="cd18808">
    <property type="entry name" value="SF1_C_Upf1"/>
    <property type="match status" value="1"/>
</dbReference>
<name>A0A836CCK6_9STRA</name>
<feature type="domain" description="DNA2/NAM7 helicase helicase" evidence="4">
    <location>
        <begin position="677"/>
        <end position="752"/>
    </location>
</feature>
<keyword evidence="6" id="KW-0378">Hydrolase</keyword>
<reference evidence="6" key="1">
    <citation type="submission" date="2021-02" db="EMBL/GenBank/DDBJ databases">
        <title>First Annotated Genome of the Yellow-green Alga Tribonema minus.</title>
        <authorList>
            <person name="Mahan K.M."/>
        </authorList>
    </citation>
    <scope>NUCLEOTIDE SEQUENCE</scope>
    <source>
        <strain evidence="6">UTEX B ZZ1240</strain>
    </source>
</reference>
<protein>
    <submittedName>
        <fullName evidence="6">P-loop containing nucleoside triphosphate hydrolase protein</fullName>
    </submittedName>
</protein>
<organism evidence="6 7">
    <name type="scientific">Tribonema minus</name>
    <dbReference type="NCBI Taxonomy" id="303371"/>
    <lineage>
        <taxon>Eukaryota</taxon>
        <taxon>Sar</taxon>
        <taxon>Stramenopiles</taxon>
        <taxon>Ochrophyta</taxon>
        <taxon>PX clade</taxon>
        <taxon>Xanthophyceae</taxon>
        <taxon>Tribonematales</taxon>
        <taxon>Tribonemataceae</taxon>
        <taxon>Tribonema</taxon>
    </lineage>
</organism>
<dbReference type="PANTHER" id="PTHR45418">
    <property type="entry name" value="CANCER/TESTIS ANTIGEN 55"/>
    <property type="match status" value="1"/>
</dbReference>
<dbReference type="GO" id="GO:0004386">
    <property type="term" value="F:helicase activity"/>
    <property type="evidence" value="ECO:0007669"/>
    <property type="project" value="InterPro"/>
</dbReference>
<proteinExistence type="predicted"/>
<keyword evidence="7" id="KW-1185">Reference proteome</keyword>
<dbReference type="Proteomes" id="UP000664859">
    <property type="component" value="Unassembled WGS sequence"/>
</dbReference>
<dbReference type="GO" id="GO:0005737">
    <property type="term" value="C:cytoplasm"/>
    <property type="evidence" value="ECO:0007669"/>
    <property type="project" value="UniProtKB-SubCell"/>
</dbReference>
<feature type="domain" description="DNA2/NAM7 helicase helicase" evidence="4">
    <location>
        <begin position="555"/>
        <end position="631"/>
    </location>
</feature>
<dbReference type="Pfam" id="PF13086">
    <property type="entry name" value="AAA_11"/>
    <property type="match status" value="2"/>
</dbReference>
<dbReference type="GO" id="GO:0016787">
    <property type="term" value="F:hydrolase activity"/>
    <property type="evidence" value="ECO:0007669"/>
    <property type="project" value="UniProtKB-KW"/>
</dbReference>
<dbReference type="OrthoDB" id="6513042at2759"/>
<evidence type="ECO:0000259" key="4">
    <source>
        <dbReference type="Pfam" id="PF13086"/>
    </source>
</evidence>
<keyword evidence="2" id="KW-0963">Cytoplasm</keyword>
<dbReference type="InterPro" id="IPR027417">
    <property type="entry name" value="P-loop_NTPase"/>
</dbReference>
<accession>A0A836CCK6</accession>